<evidence type="ECO:0000313" key="3">
    <source>
        <dbReference type="Proteomes" id="UP000039865"/>
    </source>
</evidence>
<reference evidence="2 3" key="1">
    <citation type="submission" date="2014-06" db="EMBL/GenBank/DDBJ databases">
        <authorList>
            <person name="Swart Estienne"/>
        </authorList>
    </citation>
    <scope>NUCLEOTIDE SEQUENCE [LARGE SCALE GENOMIC DNA]</scope>
    <source>
        <strain evidence="2 3">130c</strain>
    </source>
</reference>
<keyword evidence="3" id="KW-1185">Reference proteome</keyword>
<protein>
    <submittedName>
        <fullName evidence="2">Uncharacterized protein</fullName>
    </submittedName>
</protein>
<keyword evidence="1" id="KW-1133">Transmembrane helix</keyword>
<keyword evidence="1" id="KW-0472">Membrane</keyword>
<dbReference type="InParanoid" id="A0A078AJA9"/>
<evidence type="ECO:0000313" key="2">
    <source>
        <dbReference type="EMBL" id="CDW82390.1"/>
    </source>
</evidence>
<sequence>MQHHDTPTKTEAEKELHSLLNYKQSYFLFNDTEYVFPKLNLKNKTNIPIGPSEDYCIHLWWRQQNRDKTYDQPFLNVTELPKCENSKQQTKYKWGLNEFDHGVSFQAWRETQQKLWCANFSCEYDCSFHGGIYRNGTCYKYEILRRLCIKIDFDRDSKEDQIEFQGGCYESDEVGLYEQAKPNETYSLEYIPLEVRHKQDPYIVYAESHYNLGRDLSIFFWLSVGCLASSLFLTVLLSFCFCFIIKNSDRNNRKYVREDLN</sequence>
<organism evidence="2 3">
    <name type="scientific">Stylonychia lemnae</name>
    <name type="common">Ciliate</name>
    <dbReference type="NCBI Taxonomy" id="5949"/>
    <lineage>
        <taxon>Eukaryota</taxon>
        <taxon>Sar</taxon>
        <taxon>Alveolata</taxon>
        <taxon>Ciliophora</taxon>
        <taxon>Intramacronucleata</taxon>
        <taxon>Spirotrichea</taxon>
        <taxon>Stichotrichia</taxon>
        <taxon>Sporadotrichida</taxon>
        <taxon>Oxytrichidae</taxon>
        <taxon>Stylonychinae</taxon>
        <taxon>Stylonychia</taxon>
    </lineage>
</organism>
<dbReference type="Proteomes" id="UP000039865">
    <property type="component" value="Unassembled WGS sequence"/>
</dbReference>
<accession>A0A078AJA9</accession>
<keyword evidence="1" id="KW-0812">Transmembrane</keyword>
<gene>
    <name evidence="2" type="primary">Contig4191.g4492</name>
    <name evidence="2" type="ORF">STYLEM_11422</name>
</gene>
<dbReference type="AlphaFoldDB" id="A0A078AJA9"/>
<dbReference type="EMBL" id="CCKQ01010871">
    <property type="protein sequence ID" value="CDW82390.1"/>
    <property type="molecule type" value="Genomic_DNA"/>
</dbReference>
<feature type="transmembrane region" description="Helical" evidence="1">
    <location>
        <begin position="218"/>
        <end position="245"/>
    </location>
</feature>
<proteinExistence type="predicted"/>
<dbReference type="OrthoDB" id="323305at2759"/>
<evidence type="ECO:0000256" key="1">
    <source>
        <dbReference type="SAM" id="Phobius"/>
    </source>
</evidence>
<name>A0A078AJA9_STYLE</name>